<dbReference type="PANTHER" id="PTHR45899:SF1">
    <property type="entry name" value="ARF-GAP WITH RHO-GAP DOMAIN, ANK REPEAT AND PH DOMAIN-CONTAINING PROTEIN 2"/>
    <property type="match status" value="1"/>
</dbReference>
<dbReference type="SUPFAM" id="SSF50729">
    <property type="entry name" value="PH domain-like"/>
    <property type="match status" value="5"/>
</dbReference>
<evidence type="ECO:0008006" key="11">
    <source>
        <dbReference type="Google" id="ProtNLM"/>
    </source>
</evidence>
<dbReference type="GO" id="GO:0005547">
    <property type="term" value="F:phosphatidylinositol-3,4,5-trisphosphate binding"/>
    <property type="evidence" value="ECO:0007669"/>
    <property type="project" value="TreeGrafter"/>
</dbReference>
<feature type="compositionally biased region" description="Polar residues" evidence="3">
    <location>
        <begin position="1619"/>
        <end position="1633"/>
    </location>
</feature>
<evidence type="ECO:0000256" key="2">
    <source>
        <dbReference type="PROSITE-ProRule" id="PRU00288"/>
    </source>
</evidence>
<dbReference type="SMART" id="SM00324">
    <property type="entry name" value="RhoGAP"/>
    <property type="match status" value="1"/>
</dbReference>
<dbReference type="GO" id="GO:0005737">
    <property type="term" value="C:cytoplasm"/>
    <property type="evidence" value="ECO:0007669"/>
    <property type="project" value="TreeGrafter"/>
</dbReference>
<dbReference type="Gene3D" id="1.10.555.10">
    <property type="entry name" value="Rho GTPase activation protein"/>
    <property type="match status" value="1"/>
</dbReference>
<dbReference type="InterPro" id="IPR008936">
    <property type="entry name" value="Rho_GTPase_activation_prot"/>
</dbReference>
<dbReference type="OrthoDB" id="29546at2759"/>
<feature type="domain" description="PH" evidence="4">
    <location>
        <begin position="843"/>
        <end position="953"/>
    </location>
</feature>
<dbReference type="Pfam" id="PF00788">
    <property type="entry name" value="RA"/>
    <property type="match status" value="1"/>
</dbReference>
<dbReference type="InterPro" id="IPR001660">
    <property type="entry name" value="SAM"/>
</dbReference>
<gene>
    <name evidence="9" type="ORF">OJAV_G00181470</name>
</gene>
<evidence type="ECO:0000256" key="1">
    <source>
        <dbReference type="ARBA" id="ARBA00022468"/>
    </source>
</evidence>
<dbReference type="GO" id="GO:0008270">
    <property type="term" value="F:zinc ion binding"/>
    <property type="evidence" value="ECO:0007669"/>
    <property type="project" value="UniProtKB-KW"/>
</dbReference>
<dbReference type="SUPFAM" id="SSF48350">
    <property type="entry name" value="GTPase activation domain, GAP"/>
    <property type="match status" value="1"/>
</dbReference>
<feature type="compositionally biased region" description="Polar residues" evidence="3">
    <location>
        <begin position="1502"/>
        <end position="1526"/>
    </location>
</feature>
<feature type="compositionally biased region" description="Low complexity" evidence="3">
    <location>
        <begin position="189"/>
        <end position="202"/>
    </location>
</feature>
<dbReference type="Gene3D" id="1.10.150.50">
    <property type="entry name" value="Transcription Factor, Ets-1"/>
    <property type="match status" value="1"/>
</dbReference>
<evidence type="ECO:0000259" key="4">
    <source>
        <dbReference type="PROSITE" id="PS50003"/>
    </source>
</evidence>
<dbReference type="Proteomes" id="UP000283210">
    <property type="component" value="Chromosome 18"/>
</dbReference>
<dbReference type="Pfam" id="PF00620">
    <property type="entry name" value="RhoGAP"/>
    <property type="match status" value="1"/>
</dbReference>
<dbReference type="InterPro" id="IPR000159">
    <property type="entry name" value="RA_dom"/>
</dbReference>
<reference evidence="9 10" key="2">
    <citation type="submission" date="2019-01" db="EMBL/GenBank/DDBJ databases">
        <title>A chromosome length genome reference of the Java medaka (oryzias javanicus).</title>
        <authorList>
            <person name="Herpin A."/>
            <person name="Takehana Y."/>
            <person name="Naruse K."/>
            <person name="Ansai S."/>
            <person name="Kawaguchi M."/>
        </authorList>
    </citation>
    <scope>NUCLEOTIDE SEQUENCE [LARGE SCALE GENOMIC DNA]</scope>
    <source>
        <strain evidence="9">RS831</strain>
        <tissue evidence="9">Whole body</tissue>
    </source>
</reference>
<feature type="domain" description="PH" evidence="4">
    <location>
        <begin position="543"/>
        <end position="632"/>
    </location>
</feature>
<evidence type="ECO:0000259" key="8">
    <source>
        <dbReference type="PROSITE" id="PS50238"/>
    </source>
</evidence>
<dbReference type="InterPro" id="IPR000198">
    <property type="entry name" value="RhoGAP_dom"/>
</dbReference>
<evidence type="ECO:0000313" key="10">
    <source>
        <dbReference type="Proteomes" id="UP000283210"/>
    </source>
</evidence>
<feature type="domain" description="Ras-associating" evidence="7">
    <location>
        <begin position="1276"/>
        <end position="1370"/>
    </location>
</feature>
<feature type="domain" description="Rho-GAP" evidence="8">
    <location>
        <begin position="1063"/>
        <end position="1244"/>
    </location>
</feature>
<feature type="domain" description="Arf-GAP" evidence="6">
    <location>
        <begin position="629"/>
        <end position="761"/>
    </location>
</feature>
<dbReference type="PROSITE" id="PS50238">
    <property type="entry name" value="RHOGAP"/>
    <property type="match status" value="1"/>
</dbReference>
<dbReference type="InterPro" id="IPR052227">
    <property type="entry name" value="Arf-Rho-GAP_ANK-PH_domain"/>
</dbReference>
<feature type="region of interest" description="Disordered" evidence="3">
    <location>
        <begin position="1487"/>
        <end position="1641"/>
    </location>
</feature>
<keyword evidence="2" id="KW-0479">Metal-binding</keyword>
<reference evidence="9 10" key="1">
    <citation type="submission" date="2018-11" db="EMBL/GenBank/DDBJ databases">
        <authorList>
            <person name="Lopez-Roques C."/>
            <person name="Donnadieu C."/>
            <person name="Bouchez O."/>
            <person name="Klopp C."/>
            <person name="Cabau C."/>
            <person name="Zahm M."/>
        </authorList>
    </citation>
    <scope>NUCLEOTIDE SEQUENCE [LARGE SCALE GENOMIC DNA]</scope>
    <source>
        <strain evidence="9">RS831</strain>
        <tissue evidence="9">Whole body</tissue>
    </source>
</reference>
<dbReference type="PROSITE" id="PS50200">
    <property type="entry name" value="RA"/>
    <property type="match status" value="1"/>
</dbReference>
<feature type="domain" description="PH" evidence="4">
    <location>
        <begin position="433"/>
        <end position="525"/>
    </location>
</feature>
<dbReference type="Pfam" id="PF00536">
    <property type="entry name" value="SAM_1"/>
    <property type="match status" value="1"/>
</dbReference>
<dbReference type="Gene3D" id="2.30.29.30">
    <property type="entry name" value="Pleckstrin-homology domain (PH domain)/Phosphotyrosine-binding domain (PTB)"/>
    <property type="match status" value="4"/>
</dbReference>
<sequence>MSEPPDPGYEVAEWLSALRLPQYTSEFHQGGYRAVEDCMELTDERLFDLNVFPTGHRRRILRSLEVLGLKQISGNEADGGDVGITGSQRKPMPYPRSIFLKDRRSGASCQQLQEKREPRSEGSKSLPAGAELDSFSPLDIQRTPFPQPAPRNPENIQTSVPRPVSSDSSASSPTSEIPSDGEGSSNEPSSALDSALSALDDSFPPLSENGGGNDLKMVDNSIYEGKSSLKRCMGQRPTRSYKLRHRPVPEIPSQSLLVLQDRSAPPAQTTNSEQLTGSDGPTGANGTQKAPLERKLTPIAPYGETFLYNNPETAPVQSTKEGLQKGFKENLKKKKHRKSKDKGCEAPVPPSLCEDAYSTVEECSGVVPVACLEQSVAPTMEAAAATAAEKEESRIMVNCDLYSGSTDAPATITKNADADISPYACFYGAPKQPVLRVGWLDKLSPQGNCVFQRRWVRFDGESLAYYNNEKEMYSKGLILASAIRQVRGVGDNKFEVITSLRTFIFRVEGEGERQEWIEALQTATQPPACGSQKRSNTLPHLSSTNKRGLLELRGYKGKVLVSLVGSKVRLCKTEQDFRAGLGISEVELIAANIRDVDRRGFEINTPFKNFCFTAESEQEKAEWVEAIQESIVETLSDYEVAEKIWFNEANRSCADCRAPQPEWASTNLGVVICKKCAGQHRFLGPSISKVRSLKLDSSIWSNELVEFFLEVGNKNANSFWAANLRLEEELHSGASTEQRATFIRRKYKERKYRRLLEGFEHVEQLNQALCASVVTPDVLQTMALVFTGANVMCATGDPTYSTPYLLAQRAGQKVQMEFLHQNKLSDFPIVEPWSESAALSESSVFMDGFLYVYSGPAKATLDRRGRDDMTRRWCTLEGGSLSFYQSERSSSALGRVQINEVVSLAVSNSETIIGAGTVFTVDLYLQTERALTIGAATQDAQHHWIQALTKCFIPPKVEGLVRKDTELIGRLHYKEGHDLYSWRVGWFMLEGSALHFSSGDEEEVLQLKQLQELTASTHTQGEDKIQVLLMVESGRTVYIHGFNNLDFSLWHSAIILAAGTGGKALSDQQLTKNGIPIIVESCIAFVTQYGLCQEGVYEKPGDPIRVGLLLEEFTRDARSVKLRKKEHKLEDVTDTLKGFFDHLEDALLIKELYPYWVSALDETDESFRVKKYSTFIESLPKINRTTLDALLQHLYRIHQCSHLNHMPSQKLASVFSCCFFQTQGQTPQEINVVQDLIRNYVTLFRVNEDQVQQMERENSFITRWNDKKDTSFCPAGDLIFEVYLEKKEPEQCLLIKVSPSMRPLELAETALSMRGATFEADGCWTTFEVIENGELERPLHHNEKILEQVLEWSALESPSSAFLVIKKFPRTKRIHDAKDQTQFKKCDHLKFSDGSSKLLSGHKFQEKYVVLRSEKLLIYRDIKSTKAEKEVQLKFVKCYLGLKKKLKPLTNWGFTVYTDKQQWHFCCNKKETQVSWVTDIITMKHGSDLHPKTANHKENSDFKSSIGTGLSESSKLPQHKASNSKQLIGRRVSLADDELRNAKAPVPQFKTKSLGNPTKTSDPPIASHADHRKTSEVSFPSLPPPPSKSRHSQPMPLPLSPQSECQTMGKRPGVGGDNSLPQNLLSELNSVLNKSKRKGDD</sequence>
<dbReference type="PANTHER" id="PTHR45899">
    <property type="entry name" value="RHO GTPASE ACTIVATING PROTEIN AT 15B, ISOFORM C"/>
    <property type="match status" value="1"/>
</dbReference>
<dbReference type="InterPro" id="IPR011993">
    <property type="entry name" value="PH-like_dom_sf"/>
</dbReference>
<dbReference type="InterPro" id="IPR013761">
    <property type="entry name" value="SAM/pointed_sf"/>
</dbReference>
<dbReference type="InterPro" id="IPR037278">
    <property type="entry name" value="ARFGAP/RecO"/>
</dbReference>
<name>A0A3S2NVT2_ORYJA</name>
<dbReference type="SMART" id="SM00233">
    <property type="entry name" value="PH"/>
    <property type="match status" value="5"/>
</dbReference>
<feature type="domain" description="SAM" evidence="5">
    <location>
        <begin position="10"/>
        <end position="70"/>
    </location>
</feature>
<feature type="compositionally biased region" description="Polar residues" evidence="3">
    <location>
        <begin position="1550"/>
        <end position="1561"/>
    </location>
</feature>
<dbReference type="EMBL" id="CM012454">
    <property type="protein sequence ID" value="RVE60507.1"/>
    <property type="molecule type" value="Genomic_DNA"/>
</dbReference>
<feature type="compositionally biased region" description="Polar residues" evidence="3">
    <location>
        <begin position="266"/>
        <end position="288"/>
    </location>
</feature>
<dbReference type="SUPFAM" id="SSF57863">
    <property type="entry name" value="ArfGap/RecO-like zinc finger"/>
    <property type="match status" value="1"/>
</dbReference>
<dbReference type="PROSITE" id="PS50003">
    <property type="entry name" value="PH_DOMAIN"/>
    <property type="match status" value="3"/>
</dbReference>
<dbReference type="SMART" id="SM00105">
    <property type="entry name" value="ArfGap"/>
    <property type="match status" value="1"/>
</dbReference>
<feature type="compositionally biased region" description="Low complexity" evidence="3">
    <location>
        <begin position="159"/>
        <end position="178"/>
    </location>
</feature>
<dbReference type="PROSITE" id="PS50115">
    <property type="entry name" value="ARFGAP"/>
    <property type="match status" value="1"/>
</dbReference>
<accession>A0A3S2NVT2</accession>
<dbReference type="InterPro" id="IPR001849">
    <property type="entry name" value="PH_domain"/>
</dbReference>
<dbReference type="OMA" id="FAHSCET"/>
<dbReference type="Pfam" id="PF01412">
    <property type="entry name" value="ArfGap"/>
    <property type="match status" value="1"/>
</dbReference>
<dbReference type="Pfam" id="PF00169">
    <property type="entry name" value="PH"/>
    <property type="match status" value="3"/>
</dbReference>
<evidence type="ECO:0000259" key="6">
    <source>
        <dbReference type="PROSITE" id="PS50115"/>
    </source>
</evidence>
<dbReference type="PROSITE" id="PS50105">
    <property type="entry name" value="SAM_DOMAIN"/>
    <property type="match status" value="1"/>
</dbReference>
<keyword evidence="10" id="KW-1185">Reference proteome</keyword>
<dbReference type="GO" id="GO:0007165">
    <property type="term" value="P:signal transduction"/>
    <property type="evidence" value="ECO:0007669"/>
    <property type="project" value="InterPro"/>
</dbReference>
<dbReference type="SMART" id="SM00454">
    <property type="entry name" value="SAM"/>
    <property type="match status" value="1"/>
</dbReference>
<organism evidence="9 10">
    <name type="scientific">Oryzias javanicus</name>
    <name type="common">Javanese ricefish</name>
    <name type="synonym">Aplocheilus javanicus</name>
    <dbReference type="NCBI Taxonomy" id="123683"/>
    <lineage>
        <taxon>Eukaryota</taxon>
        <taxon>Metazoa</taxon>
        <taxon>Chordata</taxon>
        <taxon>Craniata</taxon>
        <taxon>Vertebrata</taxon>
        <taxon>Euteleostomi</taxon>
        <taxon>Actinopterygii</taxon>
        <taxon>Neopterygii</taxon>
        <taxon>Teleostei</taxon>
        <taxon>Neoteleostei</taxon>
        <taxon>Acanthomorphata</taxon>
        <taxon>Ovalentaria</taxon>
        <taxon>Atherinomorphae</taxon>
        <taxon>Beloniformes</taxon>
        <taxon>Adrianichthyidae</taxon>
        <taxon>Oryziinae</taxon>
        <taxon>Oryzias</taxon>
    </lineage>
</organism>
<keyword evidence="2" id="KW-0862">Zinc</keyword>
<evidence type="ECO:0000259" key="5">
    <source>
        <dbReference type="PROSITE" id="PS50105"/>
    </source>
</evidence>
<dbReference type="GO" id="GO:0005096">
    <property type="term" value="F:GTPase activator activity"/>
    <property type="evidence" value="ECO:0007669"/>
    <property type="project" value="UniProtKB-KW"/>
</dbReference>
<keyword evidence="1" id="KW-0343">GTPase activation</keyword>
<dbReference type="SUPFAM" id="SSF47769">
    <property type="entry name" value="SAM/Pointed domain"/>
    <property type="match status" value="1"/>
</dbReference>
<dbReference type="Gene3D" id="1.10.220.150">
    <property type="entry name" value="Arf GTPase activating protein"/>
    <property type="match status" value="1"/>
</dbReference>
<feature type="compositionally biased region" description="Basic and acidic residues" evidence="3">
    <location>
        <begin position="113"/>
        <end position="122"/>
    </location>
</feature>
<evidence type="ECO:0000256" key="3">
    <source>
        <dbReference type="SAM" id="MobiDB-lite"/>
    </source>
</evidence>
<protein>
    <recommendedName>
        <fullName evidence="11">Arf-GAP with Rho-GAP domain, ANK repeat and PH domain-containing protein 2</fullName>
    </recommendedName>
</protein>
<evidence type="ECO:0000313" key="9">
    <source>
        <dbReference type="EMBL" id="RVE60507.1"/>
    </source>
</evidence>
<dbReference type="CDD" id="cd08856">
    <property type="entry name" value="ArfGap_ARAP2"/>
    <property type="match status" value="1"/>
</dbReference>
<feature type="compositionally biased region" description="Basic and acidic residues" evidence="3">
    <location>
        <begin position="1487"/>
        <end position="1501"/>
    </location>
</feature>
<feature type="region of interest" description="Disordered" evidence="3">
    <location>
        <begin position="73"/>
        <end position="294"/>
    </location>
</feature>
<keyword evidence="2" id="KW-0863">Zinc-finger</keyword>
<dbReference type="PRINTS" id="PR00405">
    <property type="entry name" value="REVINTRACTNG"/>
</dbReference>
<evidence type="ECO:0000259" key="7">
    <source>
        <dbReference type="PROSITE" id="PS50200"/>
    </source>
</evidence>
<dbReference type="InterPro" id="IPR001164">
    <property type="entry name" value="ArfGAP_dom"/>
</dbReference>
<dbReference type="InterPro" id="IPR038508">
    <property type="entry name" value="ArfGAP_dom_sf"/>
</dbReference>
<proteinExistence type="predicted"/>